<keyword evidence="3" id="KW-1185">Reference proteome</keyword>
<dbReference type="HOGENOM" id="CLU_042960_0_1_1"/>
<evidence type="ECO:0000256" key="1">
    <source>
        <dbReference type="SAM" id="Phobius"/>
    </source>
</evidence>
<dbReference type="eggNOG" id="ENOG502TGJA">
    <property type="taxonomic scope" value="Eukaryota"/>
</dbReference>
<organism evidence="3">
    <name type="scientific">Caenorhabditis brenneri</name>
    <name type="common">Nematode worm</name>
    <dbReference type="NCBI Taxonomy" id="135651"/>
    <lineage>
        <taxon>Eukaryota</taxon>
        <taxon>Metazoa</taxon>
        <taxon>Ecdysozoa</taxon>
        <taxon>Nematoda</taxon>
        <taxon>Chromadorea</taxon>
        <taxon>Rhabditida</taxon>
        <taxon>Rhabditina</taxon>
        <taxon>Rhabditomorpha</taxon>
        <taxon>Rhabditoidea</taxon>
        <taxon>Rhabditidae</taxon>
        <taxon>Peloderinae</taxon>
        <taxon>Caenorhabditis</taxon>
    </lineage>
</organism>
<feature type="transmembrane region" description="Helical" evidence="1">
    <location>
        <begin position="93"/>
        <end position="113"/>
    </location>
</feature>
<proteinExistence type="predicted"/>
<dbReference type="PANTHER" id="PTHR46891">
    <property type="entry name" value="SERPENTINE RECEPTOR, CLASS H-RELATED"/>
    <property type="match status" value="1"/>
</dbReference>
<dbReference type="InterPro" id="IPR019422">
    <property type="entry name" value="7TM_GPCR_serpentine_rcpt_Srh"/>
</dbReference>
<keyword evidence="1" id="KW-1133">Transmembrane helix</keyword>
<evidence type="ECO:0000313" key="3">
    <source>
        <dbReference type="Proteomes" id="UP000008068"/>
    </source>
</evidence>
<dbReference type="SUPFAM" id="SSF81321">
    <property type="entry name" value="Family A G protein-coupled receptor-like"/>
    <property type="match status" value="1"/>
</dbReference>
<dbReference type="EMBL" id="GL381049">
    <property type="protein sequence ID" value="EGT34426.1"/>
    <property type="molecule type" value="Genomic_DNA"/>
</dbReference>
<sequence length="221" mass="26019">MKEMKWYLINMACWTRSMDLMYSLLVIPYFFIPTLVVMPVGVFSLIGVPTAVQLVMLVFIISGLGSAVVMIFENRFNAISHPNFRYKIKRRRTYHTVMFFLSFSLLISSFLKLEDQKTSKAYYSEDKKWFTTSFQILTHLGVIVLPMGYTFFSFLLRYRNQILVNMSTILITFHGTITSASTIIINRPFRNRVKQWMFPKRFRNRRSSTNLNVLTVSSSWF</sequence>
<feature type="transmembrane region" description="Helical" evidence="1">
    <location>
        <begin position="20"/>
        <end position="46"/>
    </location>
</feature>
<feature type="transmembrane region" description="Helical" evidence="1">
    <location>
        <begin position="133"/>
        <end position="156"/>
    </location>
</feature>
<accession>G0PLB2</accession>
<gene>
    <name evidence="2" type="primary">Cbn-srh-39</name>
    <name evidence="2" type="ORF">CAEBREN_11163</name>
</gene>
<dbReference type="Pfam" id="PF10318">
    <property type="entry name" value="7TM_GPCR_Srh"/>
    <property type="match status" value="2"/>
</dbReference>
<dbReference type="Proteomes" id="UP000008068">
    <property type="component" value="Unassembled WGS sequence"/>
</dbReference>
<keyword evidence="1" id="KW-0812">Transmembrane</keyword>
<name>G0PLB2_CAEBE</name>
<evidence type="ECO:0000313" key="2">
    <source>
        <dbReference type="EMBL" id="EGT34426.1"/>
    </source>
</evidence>
<feature type="transmembrane region" description="Helical" evidence="1">
    <location>
        <begin position="52"/>
        <end position="72"/>
    </location>
</feature>
<dbReference type="InParanoid" id="G0PLB2"/>
<dbReference type="FunCoup" id="G0PLB2">
    <property type="interactions" value="2"/>
</dbReference>
<dbReference type="OrthoDB" id="10425469at2759"/>
<feature type="transmembrane region" description="Helical" evidence="1">
    <location>
        <begin position="163"/>
        <end position="185"/>
    </location>
</feature>
<keyword evidence="1" id="KW-0472">Membrane</keyword>
<reference evidence="3" key="1">
    <citation type="submission" date="2011-07" db="EMBL/GenBank/DDBJ databases">
        <authorList>
            <consortium name="Caenorhabditis brenneri Sequencing and Analysis Consortium"/>
            <person name="Wilson R.K."/>
        </authorList>
    </citation>
    <scope>NUCLEOTIDE SEQUENCE [LARGE SCALE GENOMIC DNA]</scope>
    <source>
        <strain evidence="3">PB2801</strain>
    </source>
</reference>
<protein>
    <submittedName>
        <fullName evidence="2">CBN-SRH-39 protein</fullName>
    </submittedName>
</protein>
<dbReference type="AlphaFoldDB" id="G0PLB2"/>